<proteinExistence type="inferred from homology"/>
<evidence type="ECO:0000256" key="5">
    <source>
        <dbReference type="ARBA" id="ARBA00023002"/>
    </source>
</evidence>
<evidence type="ECO:0000256" key="4">
    <source>
        <dbReference type="ARBA" id="ARBA00022827"/>
    </source>
</evidence>
<reference evidence="7 8" key="1">
    <citation type="submission" date="2020-02" db="EMBL/GenBank/DDBJ databases">
        <title>Genome sequence of strain AETb3-4.</title>
        <authorList>
            <person name="Gao J."/>
            <person name="Zhang X."/>
        </authorList>
    </citation>
    <scope>NUCLEOTIDE SEQUENCE [LARGE SCALE GENOMIC DNA]</scope>
    <source>
        <strain evidence="7 8">AETb3-4</strain>
    </source>
</reference>
<comment type="caution">
    <text evidence="7">The sequence shown here is derived from an EMBL/GenBank/DDBJ whole genome shotgun (WGS) entry which is preliminary data.</text>
</comment>
<name>A0A7Y7IEF6_9MICC</name>
<evidence type="ECO:0000313" key="7">
    <source>
        <dbReference type="EMBL" id="NVM93391.1"/>
    </source>
</evidence>
<comment type="similarity">
    <text evidence="2">Belongs to the class-I pyridine nucleotide-disulfide oxidoreductase family.</text>
</comment>
<sequence>MFTTPELGRVGLSETEALHAGYGIRIATMPVSAIPRARTVGQLDGAWKAVVERGTDRILGAALHGRGSSEVIAVIHMAMLGDVPYQQLRDAVITHPTMAEGLQLLFSDAFLAP</sequence>
<keyword evidence="3" id="KW-0285">Flavoprotein</keyword>
<dbReference type="InterPro" id="IPR016156">
    <property type="entry name" value="FAD/NAD-linked_Rdtase_dimer_sf"/>
</dbReference>
<dbReference type="RefSeq" id="WP_176633131.1">
    <property type="nucleotide sequence ID" value="NZ_JAAMFM010000001.1"/>
</dbReference>
<dbReference type="GO" id="GO:0050660">
    <property type="term" value="F:flavin adenine dinucleotide binding"/>
    <property type="evidence" value="ECO:0007669"/>
    <property type="project" value="TreeGrafter"/>
</dbReference>
<accession>A0A7Y7IEF6</accession>
<organism evidence="7 8">
    <name type="scientific">Arthrobacter wenxiniae</name>
    <dbReference type="NCBI Taxonomy" id="2713570"/>
    <lineage>
        <taxon>Bacteria</taxon>
        <taxon>Bacillati</taxon>
        <taxon>Actinomycetota</taxon>
        <taxon>Actinomycetes</taxon>
        <taxon>Micrococcales</taxon>
        <taxon>Micrococcaceae</taxon>
        <taxon>Arthrobacter</taxon>
    </lineage>
</organism>
<dbReference type="Proteomes" id="UP000543556">
    <property type="component" value="Unassembled WGS sequence"/>
</dbReference>
<dbReference type="InterPro" id="IPR004099">
    <property type="entry name" value="Pyr_nucl-diS_OxRdtase_dimer"/>
</dbReference>
<dbReference type="PANTHER" id="PTHR43014:SF2">
    <property type="entry name" value="MERCURIC REDUCTASE"/>
    <property type="match status" value="1"/>
</dbReference>
<keyword evidence="5" id="KW-0560">Oxidoreductase</keyword>
<evidence type="ECO:0000259" key="6">
    <source>
        <dbReference type="Pfam" id="PF02852"/>
    </source>
</evidence>
<protein>
    <recommendedName>
        <fullName evidence="6">Pyridine nucleotide-disulphide oxidoreductase dimerisation domain-containing protein</fullName>
    </recommendedName>
</protein>
<dbReference type="PANTHER" id="PTHR43014">
    <property type="entry name" value="MERCURIC REDUCTASE"/>
    <property type="match status" value="1"/>
</dbReference>
<dbReference type="SUPFAM" id="SSF55424">
    <property type="entry name" value="FAD/NAD-linked reductases, dimerisation (C-terminal) domain"/>
    <property type="match status" value="1"/>
</dbReference>
<feature type="domain" description="Pyridine nucleotide-disulphide oxidoreductase dimerisation" evidence="6">
    <location>
        <begin position="1"/>
        <end position="103"/>
    </location>
</feature>
<keyword evidence="4" id="KW-0274">FAD</keyword>
<evidence type="ECO:0000256" key="2">
    <source>
        <dbReference type="ARBA" id="ARBA00007532"/>
    </source>
</evidence>
<evidence type="ECO:0000313" key="8">
    <source>
        <dbReference type="Proteomes" id="UP000543556"/>
    </source>
</evidence>
<comment type="cofactor">
    <cofactor evidence="1">
        <name>FAD</name>
        <dbReference type="ChEBI" id="CHEBI:57692"/>
    </cofactor>
</comment>
<keyword evidence="8" id="KW-1185">Reference proteome</keyword>
<dbReference type="AlphaFoldDB" id="A0A7Y7IEF6"/>
<gene>
    <name evidence="7" type="ORF">G6034_00445</name>
</gene>
<evidence type="ECO:0000256" key="1">
    <source>
        <dbReference type="ARBA" id="ARBA00001974"/>
    </source>
</evidence>
<dbReference type="Gene3D" id="3.30.390.30">
    <property type="match status" value="1"/>
</dbReference>
<dbReference type="EMBL" id="JAAMFM010000001">
    <property type="protein sequence ID" value="NVM93391.1"/>
    <property type="molecule type" value="Genomic_DNA"/>
</dbReference>
<evidence type="ECO:0000256" key="3">
    <source>
        <dbReference type="ARBA" id="ARBA00022630"/>
    </source>
</evidence>
<dbReference type="Pfam" id="PF02852">
    <property type="entry name" value="Pyr_redox_dim"/>
    <property type="match status" value="1"/>
</dbReference>
<dbReference type="FunFam" id="3.30.390.30:FF:000001">
    <property type="entry name" value="Dihydrolipoyl dehydrogenase"/>
    <property type="match status" value="1"/>
</dbReference>
<dbReference type="GO" id="GO:0003955">
    <property type="term" value="F:NAD(P)H dehydrogenase (quinone) activity"/>
    <property type="evidence" value="ECO:0007669"/>
    <property type="project" value="TreeGrafter"/>
</dbReference>